<dbReference type="InterPro" id="IPR041581">
    <property type="entry name" value="Glyoxalase_6"/>
</dbReference>
<evidence type="ECO:0000313" key="3">
    <source>
        <dbReference type="Proteomes" id="UP000198960"/>
    </source>
</evidence>
<dbReference type="PANTHER" id="PTHR35908">
    <property type="entry name" value="HYPOTHETICAL FUSION PROTEIN"/>
    <property type="match status" value="1"/>
</dbReference>
<reference evidence="3" key="1">
    <citation type="submission" date="2016-10" db="EMBL/GenBank/DDBJ databases">
        <authorList>
            <person name="Varghese N."/>
            <person name="Submissions S."/>
        </authorList>
    </citation>
    <scope>NUCLEOTIDE SEQUENCE [LARGE SCALE GENOMIC DNA]</scope>
    <source>
        <strain evidence="3">DSM 45413</strain>
    </source>
</reference>
<dbReference type="RefSeq" id="WP_091948121.1">
    <property type="nucleotide sequence ID" value="NZ_FOEE01000017.1"/>
</dbReference>
<evidence type="ECO:0000259" key="1">
    <source>
        <dbReference type="PROSITE" id="PS51819"/>
    </source>
</evidence>
<feature type="domain" description="VOC" evidence="1">
    <location>
        <begin position="8"/>
        <end position="123"/>
    </location>
</feature>
<protein>
    <recommendedName>
        <fullName evidence="1">VOC domain-containing protein</fullName>
    </recommendedName>
</protein>
<dbReference type="Proteomes" id="UP000198960">
    <property type="component" value="Unassembled WGS sequence"/>
</dbReference>
<dbReference type="InterPro" id="IPR037523">
    <property type="entry name" value="VOC_core"/>
</dbReference>
<dbReference type="AlphaFoldDB" id="A0A1H8W6J7"/>
<dbReference type="Gene3D" id="3.10.180.10">
    <property type="entry name" value="2,3-Dihydroxybiphenyl 1,2-Dioxygenase, domain 1"/>
    <property type="match status" value="1"/>
</dbReference>
<name>A0A1H8W6J7_9ACTN</name>
<dbReference type="SUPFAM" id="SSF54593">
    <property type="entry name" value="Glyoxalase/Bleomycin resistance protein/Dihydroxybiphenyl dioxygenase"/>
    <property type="match status" value="1"/>
</dbReference>
<keyword evidence="3" id="KW-1185">Reference proteome</keyword>
<dbReference type="STRING" id="673521.SAMN05660991_04112"/>
<proteinExistence type="predicted"/>
<sequence>MTPATGLTLGAVNVEADDPRALAAFWAELLGGAVEGATDEYAFVSAREPGGFAMFFQQRIEPRPERQGQHVDLTVPWGTREAEVGRAVRLGATHRWDVLDEVPWVQWSTLTDPEGNLFCIAEHPPAG</sequence>
<dbReference type="OrthoDB" id="15077at2"/>
<accession>A0A1H8W6J7</accession>
<dbReference type="Pfam" id="PF18029">
    <property type="entry name" value="Glyoxalase_6"/>
    <property type="match status" value="1"/>
</dbReference>
<organism evidence="2 3">
    <name type="scientific">Trujillonella endophytica</name>
    <dbReference type="NCBI Taxonomy" id="673521"/>
    <lineage>
        <taxon>Bacteria</taxon>
        <taxon>Bacillati</taxon>
        <taxon>Actinomycetota</taxon>
        <taxon>Actinomycetes</taxon>
        <taxon>Geodermatophilales</taxon>
        <taxon>Geodermatophilaceae</taxon>
        <taxon>Trujillonella</taxon>
    </lineage>
</organism>
<dbReference type="CDD" id="cd06587">
    <property type="entry name" value="VOC"/>
    <property type="match status" value="1"/>
</dbReference>
<dbReference type="PANTHER" id="PTHR35908:SF1">
    <property type="entry name" value="CONSERVED PROTEIN"/>
    <property type="match status" value="1"/>
</dbReference>
<gene>
    <name evidence="2" type="ORF">SAMN05660991_04112</name>
</gene>
<dbReference type="InterPro" id="IPR029068">
    <property type="entry name" value="Glyas_Bleomycin-R_OHBP_Dase"/>
</dbReference>
<dbReference type="PROSITE" id="PS51819">
    <property type="entry name" value="VOC"/>
    <property type="match status" value="1"/>
</dbReference>
<evidence type="ECO:0000313" key="2">
    <source>
        <dbReference type="EMBL" id="SEP23286.1"/>
    </source>
</evidence>
<dbReference type="EMBL" id="FOEE01000017">
    <property type="protein sequence ID" value="SEP23286.1"/>
    <property type="molecule type" value="Genomic_DNA"/>
</dbReference>